<evidence type="ECO:0000313" key="3">
    <source>
        <dbReference type="EMBL" id="CAB4919148.1"/>
    </source>
</evidence>
<protein>
    <submittedName>
        <fullName evidence="3">Unannotated protein</fullName>
    </submittedName>
</protein>
<dbReference type="Gene3D" id="3.90.226.10">
    <property type="entry name" value="2-enoyl-CoA Hydratase, Chain A, domain 1"/>
    <property type="match status" value="1"/>
</dbReference>
<keyword evidence="2" id="KW-0456">Lyase</keyword>
<keyword evidence="1" id="KW-0443">Lipid metabolism</keyword>
<evidence type="ECO:0000256" key="2">
    <source>
        <dbReference type="ARBA" id="ARBA00023239"/>
    </source>
</evidence>
<accession>A0A6J7HII8</accession>
<proteinExistence type="predicted"/>
<sequence>MTADPSTRMSDEVGVRVERDGPLLTVTLANPDKLNTHTPATWRRLAAIESEVDSGVRVVLLAAEGPSFGAGLDRRMMSPEGVPGEESLASLAAMPDDAINAYIQEFQSAFTWWSRTHAVTIAAVHGHAIGASAQLALACDIMLVAEDLKFALRETSLGLVPDLAGTWPLVRRVGYPRALEICGTGRFVGAPEAVAIGLAHSEHPNAGLIASQRAMAEAFLAAPDSALRALKPLLQGAEVGERTTQEAAERAAQIGRLRDLGKRGGQA</sequence>
<dbReference type="CDD" id="cd06558">
    <property type="entry name" value="crotonase-like"/>
    <property type="match status" value="1"/>
</dbReference>
<dbReference type="SUPFAM" id="SSF52096">
    <property type="entry name" value="ClpP/crotonase"/>
    <property type="match status" value="1"/>
</dbReference>
<reference evidence="3" key="1">
    <citation type="submission" date="2020-05" db="EMBL/GenBank/DDBJ databases">
        <authorList>
            <person name="Chiriac C."/>
            <person name="Salcher M."/>
            <person name="Ghai R."/>
            <person name="Kavagutti S V."/>
        </authorList>
    </citation>
    <scope>NUCLEOTIDE SEQUENCE</scope>
</reference>
<dbReference type="InterPro" id="IPR001753">
    <property type="entry name" value="Enoyl-CoA_hydra/iso"/>
</dbReference>
<dbReference type="PANTHER" id="PTHR11941:SF169">
    <property type="entry name" value="(7AS)-7A-METHYL-1,5-DIOXO-2,3,5,6,7,7A-HEXAHYDRO-1H-INDENE-CARBOXYL-COA HYDROLASE"/>
    <property type="match status" value="1"/>
</dbReference>
<dbReference type="PANTHER" id="PTHR11941">
    <property type="entry name" value="ENOYL-COA HYDRATASE-RELATED"/>
    <property type="match status" value="1"/>
</dbReference>
<gene>
    <name evidence="3" type="ORF">UFOPK3720_00126</name>
</gene>
<dbReference type="GO" id="GO:0016829">
    <property type="term" value="F:lyase activity"/>
    <property type="evidence" value="ECO:0007669"/>
    <property type="project" value="UniProtKB-KW"/>
</dbReference>
<dbReference type="AlphaFoldDB" id="A0A6J7HII8"/>
<name>A0A6J7HII8_9ZZZZ</name>
<dbReference type="EMBL" id="CAFBNB010000013">
    <property type="protein sequence ID" value="CAB4919148.1"/>
    <property type="molecule type" value="Genomic_DNA"/>
</dbReference>
<dbReference type="GO" id="GO:0006635">
    <property type="term" value="P:fatty acid beta-oxidation"/>
    <property type="evidence" value="ECO:0007669"/>
    <property type="project" value="TreeGrafter"/>
</dbReference>
<organism evidence="3">
    <name type="scientific">freshwater metagenome</name>
    <dbReference type="NCBI Taxonomy" id="449393"/>
    <lineage>
        <taxon>unclassified sequences</taxon>
        <taxon>metagenomes</taxon>
        <taxon>ecological metagenomes</taxon>
    </lineage>
</organism>
<dbReference type="InterPro" id="IPR029045">
    <property type="entry name" value="ClpP/crotonase-like_dom_sf"/>
</dbReference>
<dbReference type="Pfam" id="PF00378">
    <property type="entry name" value="ECH_1"/>
    <property type="match status" value="1"/>
</dbReference>
<evidence type="ECO:0000256" key="1">
    <source>
        <dbReference type="ARBA" id="ARBA00023098"/>
    </source>
</evidence>